<name>A0A2I1D4K9_ASPC2</name>
<feature type="compositionally biased region" description="Low complexity" evidence="6">
    <location>
        <begin position="388"/>
        <end position="402"/>
    </location>
</feature>
<comment type="similarity">
    <text evidence="3">Belongs to the glucosamine/galactosamine-6-phosphate isomerase family. 6-phosphogluconolactonase subfamily.</text>
</comment>
<evidence type="ECO:0000256" key="6">
    <source>
        <dbReference type="SAM" id="MobiDB-lite"/>
    </source>
</evidence>
<comment type="caution">
    <text evidence="8">The sequence shown here is derived from an EMBL/GenBank/DDBJ whole genome shotgun (WGS) entry which is preliminary data.</text>
</comment>
<feature type="compositionally biased region" description="Low complexity" evidence="6">
    <location>
        <begin position="344"/>
        <end position="366"/>
    </location>
</feature>
<dbReference type="InterPro" id="IPR037171">
    <property type="entry name" value="NagB/RpiA_transferase-like"/>
</dbReference>
<feature type="compositionally biased region" description="Pro residues" evidence="6">
    <location>
        <begin position="509"/>
        <end position="522"/>
    </location>
</feature>
<accession>A0A2I1D4K9</accession>
<evidence type="ECO:0000313" key="8">
    <source>
        <dbReference type="EMBL" id="PKY04805.1"/>
    </source>
</evidence>
<comment type="catalytic activity">
    <reaction evidence="1">
        <text>6-phospho-D-glucono-1,5-lactone + H2O = 6-phospho-D-gluconate + H(+)</text>
        <dbReference type="Rhea" id="RHEA:12556"/>
        <dbReference type="ChEBI" id="CHEBI:15377"/>
        <dbReference type="ChEBI" id="CHEBI:15378"/>
        <dbReference type="ChEBI" id="CHEBI:57955"/>
        <dbReference type="ChEBI" id="CHEBI:58759"/>
        <dbReference type="EC" id="3.1.1.31"/>
    </reaction>
</comment>
<evidence type="ECO:0000256" key="2">
    <source>
        <dbReference type="ARBA" id="ARBA00004961"/>
    </source>
</evidence>
<dbReference type="PANTHER" id="PTHR11054:SF0">
    <property type="entry name" value="6-PHOSPHOGLUCONOLACTONASE"/>
    <property type="match status" value="1"/>
</dbReference>
<dbReference type="RefSeq" id="XP_024693399.1">
    <property type="nucleotide sequence ID" value="XM_024833460.1"/>
</dbReference>
<dbReference type="InterPro" id="IPR005900">
    <property type="entry name" value="6-phosphogluconolactonase_DevB"/>
</dbReference>
<dbReference type="EMBL" id="MSFM01000005">
    <property type="protein sequence ID" value="PKY04805.1"/>
    <property type="molecule type" value="Genomic_DNA"/>
</dbReference>
<comment type="pathway">
    <text evidence="2">Carbohydrate degradation; pentose phosphate pathway; D-ribulose 5-phosphate from D-glucose 6-phosphate (oxidative stage): step 2/3.</text>
</comment>
<dbReference type="GO" id="GO:0005975">
    <property type="term" value="P:carbohydrate metabolic process"/>
    <property type="evidence" value="ECO:0007669"/>
    <property type="project" value="InterPro"/>
</dbReference>
<feature type="compositionally biased region" description="Low complexity" evidence="6">
    <location>
        <begin position="280"/>
        <end position="293"/>
    </location>
</feature>
<keyword evidence="9" id="KW-1185">Reference proteome</keyword>
<dbReference type="GeneID" id="36540984"/>
<dbReference type="CDD" id="cd01400">
    <property type="entry name" value="6PGL"/>
    <property type="match status" value="1"/>
</dbReference>
<dbReference type="SUPFAM" id="SSF100950">
    <property type="entry name" value="NagB/RpiA/CoA transferase-like"/>
    <property type="match status" value="1"/>
</dbReference>
<dbReference type="NCBIfam" id="TIGR01198">
    <property type="entry name" value="pgl"/>
    <property type="match status" value="1"/>
</dbReference>
<gene>
    <name evidence="8" type="ORF">P168DRAFT_235324</name>
</gene>
<reference evidence="8" key="1">
    <citation type="submission" date="2016-12" db="EMBL/GenBank/DDBJ databases">
        <title>The genomes of Aspergillus section Nigri reveals drivers in fungal speciation.</title>
        <authorList>
            <consortium name="DOE Joint Genome Institute"/>
            <person name="Vesth T.C."/>
            <person name="Nybo J."/>
            <person name="Theobald S."/>
            <person name="Brandl J."/>
            <person name="Frisvad J.C."/>
            <person name="Nielsen K.F."/>
            <person name="Lyhne E.K."/>
            <person name="Kogle M.E."/>
            <person name="Kuo A."/>
            <person name="Riley R."/>
            <person name="Clum A."/>
            <person name="Nolan M."/>
            <person name="Lipzen A."/>
            <person name="Salamov A."/>
            <person name="Henrissat B."/>
            <person name="Wiebenga A."/>
            <person name="De vries R.P."/>
            <person name="Grigoriev I.V."/>
            <person name="Mortensen U.H."/>
            <person name="Andersen M.R."/>
            <person name="Baker S.E."/>
        </authorList>
    </citation>
    <scope>NUCLEOTIDE SEQUENCE</scope>
    <source>
        <strain evidence="8">IBT 28561</strain>
    </source>
</reference>
<dbReference type="Proteomes" id="UP000234254">
    <property type="component" value="Unassembled WGS sequence"/>
</dbReference>
<sequence length="788" mass="86357">MASPAPNLYSFSDNDALAQQLRPYVLRCQNTALTRHTSFRVAVSGGSLPTVLAKALLAPGDGTPEDTPQFDKWDVFFADERAVPLDHEDSNYRLLKDELVDKIPSQLGKPRVHAIDANHVNDDDPQELADLYQEELMHIFAAKDSVKLPVFDLILLGCGPDGHTCSLFPGHELLREKDAWVAAESNSPKPPPKRITLTLPVVTHAIQIAFVATGAGKKEIMKQIFDAGEDGNLPAALVNQGAGDKVSWFTDHAAVEGEDESLSECRTIFPRTPRTRRVGRTTTATATSTAAVSKENAPNRPNKSLLPVRDEVRPSGIARPQKLEPSRPVQRGIKPPSKSSVSLPQRQQESRPQSSSSESTTTAAAPVARRQSLVRPSPLKSIRPLQPPTASATTTPKRTTPAIGPPSPSKQNARPISPRKPPSKNDMLPPPRPTRSASLRQPASSSAGAGAGGPTAARGHVRHRSQVLAPTSSQTARKMEPPSPATAAPRSRTQFSTYQQHFSPKKATRPPPAAAPPPPSTSGPPLDASLILPSSAPELTTLQTELLQLNLFHLCSTRQDAEWKADAETQLRSKYDAVAKSYRVIVGQEKDHQRQINGQALQHWVQNCQEHNGHQGFAEQIQVLSQVAQEVCDLTEGPGSRYPRIVQDFEEWFLQADEIQDYRAHPPQSGDPAPTAVFIDPLDGAWKESAQALELKLEHCLRQLQSLDILGYQEMEDRLEQSALVRTARRLDEMIAMMVEELAVIRRIESDVVKSERRWVSELAQQLTTAPTPPTERGPRCGVWSRAY</sequence>
<dbReference type="InterPro" id="IPR039104">
    <property type="entry name" value="6PGL"/>
</dbReference>
<dbReference type="PANTHER" id="PTHR11054">
    <property type="entry name" value="6-PHOSPHOGLUCONOLACTONASE"/>
    <property type="match status" value="1"/>
</dbReference>
<keyword evidence="5" id="KW-0378">Hydrolase</keyword>
<dbReference type="GO" id="GO:0017057">
    <property type="term" value="F:6-phosphogluconolactonase activity"/>
    <property type="evidence" value="ECO:0007669"/>
    <property type="project" value="UniProtKB-EC"/>
</dbReference>
<dbReference type="EC" id="3.1.1.31" evidence="4"/>
<proteinExistence type="inferred from homology"/>
<dbReference type="VEuPathDB" id="FungiDB:P168DRAFT_235324"/>
<dbReference type="AlphaFoldDB" id="A0A2I1D4K9"/>
<feature type="region of interest" description="Disordered" evidence="6">
    <location>
        <begin position="269"/>
        <end position="531"/>
    </location>
</feature>
<dbReference type="GO" id="GO:0016740">
    <property type="term" value="F:transferase activity"/>
    <property type="evidence" value="ECO:0007669"/>
    <property type="project" value="UniProtKB-KW"/>
</dbReference>
<evidence type="ECO:0000256" key="4">
    <source>
        <dbReference type="ARBA" id="ARBA00013198"/>
    </source>
</evidence>
<protein>
    <recommendedName>
        <fullName evidence="4">6-phosphogluconolactonase</fullName>
        <ecNumber evidence="4">3.1.1.31</ecNumber>
    </recommendedName>
</protein>
<feature type="domain" description="Glucosamine/galactosamine-6-phosphate isomerase" evidence="7">
    <location>
        <begin position="13"/>
        <end position="246"/>
    </location>
</feature>
<dbReference type="Gene3D" id="3.40.50.1360">
    <property type="match status" value="1"/>
</dbReference>
<evidence type="ECO:0000259" key="7">
    <source>
        <dbReference type="Pfam" id="PF01182"/>
    </source>
</evidence>
<dbReference type="InterPro" id="IPR006148">
    <property type="entry name" value="Glc/Gal-6P_isomerase"/>
</dbReference>
<evidence type="ECO:0000313" key="9">
    <source>
        <dbReference type="Proteomes" id="UP000234254"/>
    </source>
</evidence>
<evidence type="ECO:0000256" key="5">
    <source>
        <dbReference type="ARBA" id="ARBA00022801"/>
    </source>
</evidence>
<evidence type="ECO:0000256" key="1">
    <source>
        <dbReference type="ARBA" id="ARBA00000832"/>
    </source>
</evidence>
<evidence type="ECO:0000256" key="3">
    <source>
        <dbReference type="ARBA" id="ARBA00010662"/>
    </source>
</evidence>
<organism evidence="8 9">
    <name type="scientific">Aspergillus campestris (strain IBT 28561)</name>
    <dbReference type="NCBI Taxonomy" id="1392248"/>
    <lineage>
        <taxon>Eukaryota</taxon>
        <taxon>Fungi</taxon>
        <taxon>Dikarya</taxon>
        <taxon>Ascomycota</taxon>
        <taxon>Pezizomycotina</taxon>
        <taxon>Eurotiomycetes</taxon>
        <taxon>Eurotiomycetidae</taxon>
        <taxon>Eurotiales</taxon>
        <taxon>Aspergillaceae</taxon>
        <taxon>Aspergillus</taxon>
        <taxon>Aspergillus subgen. Circumdati</taxon>
    </lineage>
</organism>
<dbReference type="GO" id="GO:0006098">
    <property type="term" value="P:pentose-phosphate shunt"/>
    <property type="evidence" value="ECO:0007669"/>
    <property type="project" value="InterPro"/>
</dbReference>
<dbReference type="OrthoDB" id="432544at2759"/>
<dbReference type="Pfam" id="PF01182">
    <property type="entry name" value="Glucosamine_iso"/>
    <property type="match status" value="1"/>
</dbReference>
<dbReference type="FunFam" id="3.40.50.1360:FF:000005">
    <property type="entry name" value="6-phosphogluconolactonase"/>
    <property type="match status" value="1"/>
</dbReference>